<evidence type="ECO:0000313" key="1">
    <source>
        <dbReference type="EMBL" id="CAH2268352.1"/>
    </source>
</evidence>
<organism evidence="1 2">
    <name type="scientific">Pararge aegeria aegeria</name>
    <dbReference type="NCBI Taxonomy" id="348720"/>
    <lineage>
        <taxon>Eukaryota</taxon>
        <taxon>Metazoa</taxon>
        <taxon>Ecdysozoa</taxon>
        <taxon>Arthropoda</taxon>
        <taxon>Hexapoda</taxon>
        <taxon>Insecta</taxon>
        <taxon>Pterygota</taxon>
        <taxon>Neoptera</taxon>
        <taxon>Endopterygota</taxon>
        <taxon>Lepidoptera</taxon>
        <taxon>Glossata</taxon>
        <taxon>Ditrysia</taxon>
        <taxon>Papilionoidea</taxon>
        <taxon>Nymphalidae</taxon>
        <taxon>Satyrinae</taxon>
        <taxon>Satyrini</taxon>
        <taxon>Parargina</taxon>
        <taxon>Pararge</taxon>
    </lineage>
</organism>
<accession>A0A8S4SQG9</accession>
<reference evidence="1" key="1">
    <citation type="submission" date="2022-03" db="EMBL/GenBank/DDBJ databases">
        <authorList>
            <person name="Lindestad O."/>
        </authorList>
    </citation>
    <scope>NUCLEOTIDE SEQUENCE</scope>
</reference>
<gene>
    <name evidence="1" type="primary">jg5522</name>
    <name evidence="1" type="ORF">PAEG_LOCUS26712</name>
</gene>
<dbReference type="AlphaFoldDB" id="A0A8S4SQG9"/>
<keyword evidence="2" id="KW-1185">Reference proteome</keyword>
<dbReference type="EMBL" id="CAKXAJ010026429">
    <property type="protein sequence ID" value="CAH2268352.1"/>
    <property type="molecule type" value="Genomic_DNA"/>
</dbReference>
<name>A0A8S4SQG9_9NEOP</name>
<comment type="caution">
    <text evidence="1">The sequence shown here is derived from an EMBL/GenBank/DDBJ whole genome shotgun (WGS) entry which is preliminary data.</text>
</comment>
<dbReference type="PANTHER" id="PTHR47027:SF8">
    <property type="entry name" value="RIBONUCLEASE H"/>
    <property type="match status" value="1"/>
</dbReference>
<dbReference type="Proteomes" id="UP000838756">
    <property type="component" value="Unassembled WGS sequence"/>
</dbReference>
<evidence type="ECO:0000313" key="2">
    <source>
        <dbReference type="Proteomes" id="UP000838756"/>
    </source>
</evidence>
<dbReference type="PANTHER" id="PTHR47027">
    <property type="entry name" value="REVERSE TRANSCRIPTASE DOMAIN-CONTAINING PROTEIN"/>
    <property type="match status" value="1"/>
</dbReference>
<dbReference type="OrthoDB" id="425681at2759"/>
<sequence length="201" mass="23657">MTLNIIIYYKKHDINIVYYSDRLKKLWCNRNITKNKKVRLMRSLVFPIFLYSAETWTVRLKDRRRIDALEMWCWRRLFRIPWTAFRTNVLVLEELKVKERLSSTVQIRILKFFGHITRNKHSMERLVVQGKVEGKRSRGRSPTRWTDIIKATTQASIVQCSRNAEDRNKCRRIAGAAVAKENVPSSTTTTLSRVNDQGGGL</sequence>
<protein>
    <submittedName>
        <fullName evidence="1">Jg5522 protein</fullName>
    </submittedName>
</protein>
<proteinExistence type="predicted"/>